<dbReference type="InterPro" id="IPR011161">
    <property type="entry name" value="MHC_I-like_Ag-recog"/>
</dbReference>
<comment type="similarity">
    <text evidence="5">Belongs to the MHC class I family.</text>
</comment>
<dbReference type="CDD" id="cd07698">
    <property type="entry name" value="IgC1_MHC_I_alpha3"/>
    <property type="match status" value="1"/>
</dbReference>
<dbReference type="InterPro" id="IPR013783">
    <property type="entry name" value="Ig-like_fold"/>
</dbReference>
<evidence type="ECO:0000256" key="4">
    <source>
        <dbReference type="ARBA" id="ARBA00023180"/>
    </source>
</evidence>
<keyword evidence="4" id="KW-0325">Glycoprotein</keyword>
<feature type="region of interest" description="Disordered" evidence="6">
    <location>
        <begin position="358"/>
        <end position="394"/>
    </location>
</feature>
<dbReference type="GeneID" id="101827385"/>
<evidence type="ECO:0000313" key="11">
    <source>
        <dbReference type="RefSeq" id="XP_040596907.1"/>
    </source>
</evidence>
<dbReference type="SUPFAM" id="SSF54452">
    <property type="entry name" value="MHC antigen-recognition domain"/>
    <property type="match status" value="1"/>
</dbReference>
<dbReference type="RefSeq" id="XP_040596907.1">
    <property type="nucleotide sequence ID" value="XM_040740973.1"/>
</dbReference>
<dbReference type="SUPFAM" id="SSF48726">
    <property type="entry name" value="Immunoglobulin"/>
    <property type="match status" value="1"/>
</dbReference>
<dbReference type="PANTHER" id="PTHR16675">
    <property type="entry name" value="MHC CLASS I-RELATED"/>
    <property type="match status" value="1"/>
</dbReference>
<evidence type="ECO:0000259" key="9">
    <source>
        <dbReference type="PROSITE" id="PS50835"/>
    </source>
</evidence>
<organism evidence="10 11">
    <name type="scientific">Mesocricetus auratus</name>
    <name type="common">Golden hamster</name>
    <dbReference type="NCBI Taxonomy" id="10036"/>
    <lineage>
        <taxon>Eukaryota</taxon>
        <taxon>Metazoa</taxon>
        <taxon>Chordata</taxon>
        <taxon>Craniata</taxon>
        <taxon>Vertebrata</taxon>
        <taxon>Euteleostomi</taxon>
        <taxon>Mammalia</taxon>
        <taxon>Eutheria</taxon>
        <taxon>Euarchontoglires</taxon>
        <taxon>Glires</taxon>
        <taxon>Rodentia</taxon>
        <taxon>Myomorpha</taxon>
        <taxon>Muroidea</taxon>
        <taxon>Cricetidae</taxon>
        <taxon>Cricetinae</taxon>
        <taxon>Mesocricetus</taxon>
    </lineage>
</organism>
<keyword evidence="3 7" id="KW-1133">Transmembrane helix</keyword>
<dbReference type="PROSITE" id="PS50835">
    <property type="entry name" value="IG_LIKE"/>
    <property type="match status" value="1"/>
</dbReference>
<dbReference type="InterPro" id="IPR001039">
    <property type="entry name" value="MHC_I_a_a1/a2"/>
</dbReference>
<evidence type="ECO:0000256" key="7">
    <source>
        <dbReference type="SAM" id="Phobius"/>
    </source>
</evidence>
<keyword evidence="2 7" id="KW-0812">Transmembrane</keyword>
<dbReference type="SMART" id="SM00407">
    <property type="entry name" value="IGc1"/>
    <property type="match status" value="1"/>
</dbReference>
<evidence type="ECO:0000256" key="6">
    <source>
        <dbReference type="SAM" id="MobiDB-lite"/>
    </source>
</evidence>
<dbReference type="PRINTS" id="PR01638">
    <property type="entry name" value="MHCCLASSI"/>
</dbReference>
<feature type="signal peptide" evidence="8">
    <location>
        <begin position="1"/>
        <end position="25"/>
    </location>
</feature>
<evidence type="ECO:0000256" key="2">
    <source>
        <dbReference type="ARBA" id="ARBA00022692"/>
    </source>
</evidence>
<dbReference type="Gene3D" id="3.30.500.10">
    <property type="entry name" value="MHC class I-like antigen recognition-like"/>
    <property type="match status" value="1"/>
</dbReference>
<proteinExistence type="inferred from homology"/>
<feature type="transmembrane region" description="Helical" evidence="7">
    <location>
        <begin position="307"/>
        <end position="330"/>
    </location>
</feature>
<keyword evidence="7" id="KW-0472">Membrane</keyword>
<name>A0ABM2X1W7_MESAU</name>
<dbReference type="InterPro" id="IPR036179">
    <property type="entry name" value="Ig-like_dom_sf"/>
</dbReference>
<feature type="domain" description="Ig-like" evidence="9">
    <location>
        <begin position="209"/>
        <end position="297"/>
    </location>
</feature>
<dbReference type="Proteomes" id="UP000886700">
    <property type="component" value="Unplaced"/>
</dbReference>
<dbReference type="PANTHER" id="PTHR16675:SF280">
    <property type="entry name" value="RT1 CLASS I, LOCUS M1, GENE 4"/>
    <property type="match status" value="1"/>
</dbReference>
<dbReference type="InterPro" id="IPR003597">
    <property type="entry name" value="Ig_C1-set"/>
</dbReference>
<dbReference type="InterPro" id="IPR007110">
    <property type="entry name" value="Ig-like_dom"/>
</dbReference>
<evidence type="ECO:0000256" key="8">
    <source>
        <dbReference type="SAM" id="SignalP"/>
    </source>
</evidence>
<evidence type="ECO:0000313" key="10">
    <source>
        <dbReference type="Proteomes" id="UP000886700"/>
    </source>
</evidence>
<sequence>MKTIVPKALLLLILGNLAMTRHLEGSHSLRYLQTLLTWPDLREPHFVHCLYLDGILIERFNSRAENPRLEHCAPWLNQQQPEYWQQTNVSIMILRDFHKSQLKRVLHIYNQNETGYHTVQLLIECDVLPGSNYIRARFEMIFNGNDYIALNEDLSTWTTVGKAAEILIQEWEEKSFAKQMKSNLERGCMNAVLTHLSYGKEFFLRTDIPKLHVNHKVRADGNVTLRCWALNFYHAELTLTWQRDGSNQNLDVEVIETRPAGDGTFQKWAAVVVSPGEEQRYTCHVDHEGLSEPITVRWEPPQPSVPIIPIVTGLVLGAVLMGAVVTLLIWKRRTKGKERAGSESVSLWEHQAQLRHKGNNEQIHHCSDRGGSDRILSSQWSDGKVPTENRYAGV</sequence>
<dbReference type="InterPro" id="IPR011162">
    <property type="entry name" value="MHC_I/II-like_Ag-recog"/>
</dbReference>
<accession>A0ABM2X1W7</accession>
<comment type="subcellular location">
    <subcellularLocation>
        <location evidence="1">Membrane</location>
        <topology evidence="1">Single-pass type I membrane protein</topology>
    </subcellularLocation>
</comment>
<dbReference type="InterPro" id="IPR037055">
    <property type="entry name" value="MHC_I-like_Ag-recog_sf"/>
</dbReference>
<feature type="chain" id="PRO_5045708732" evidence="8">
    <location>
        <begin position="26"/>
        <end position="394"/>
    </location>
</feature>
<keyword evidence="10" id="KW-1185">Reference proteome</keyword>
<dbReference type="Gene3D" id="2.60.40.10">
    <property type="entry name" value="Immunoglobulins"/>
    <property type="match status" value="1"/>
</dbReference>
<evidence type="ECO:0000256" key="5">
    <source>
        <dbReference type="RuleBase" id="RU004439"/>
    </source>
</evidence>
<dbReference type="PROSITE" id="PS00290">
    <property type="entry name" value="IG_MHC"/>
    <property type="match status" value="1"/>
</dbReference>
<gene>
    <name evidence="11" type="primary">LOC101827385</name>
</gene>
<dbReference type="InterPro" id="IPR003006">
    <property type="entry name" value="Ig/MHC_CS"/>
</dbReference>
<keyword evidence="8" id="KW-0732">Signal</keyword>
<feature type="non-terminal residue" evidence="11">
    <location>
        <position position="394"/>
    </location>
</feature>
<evidence type="ECO:0000256" key="1">
    <source>
        <dbReference type="ARBA" id="ARBA00004479"/>
    </source>
</evidence>
<reference evidence="11" key="1">
    <citation type="submission" date="2025-08" db="UniProtKB">
        <authorList>
            <consortium name="RefSeq"/>
        </authorList>
    </citation>
    <scope>IDENTIFICATION</scope>
    <source>
        <tissue evidence="11">Liver</tissue>
    </source>
</reference>
<evidence type="ECO:0000256" key="3">
    <source>
        <dbReference type="ARBA" id="ARBA00022989"/>
    </source>
</evidence>
<protein>
    <submittedName>
        <fullName evidence="11">Class I histocompatibility antigen, Gogo-A*0501 alpha chain-like</fullName>
    </submittedName>
</protein>
<feature type="compositionally biased region" description="Basic and acidic residues" evidence="6">
    <location>
        <begin position="358"/>
        <end position="372"/>
    </location>
</feature>
<dbReference type="Pfam" id="PF00129">
    <property type="entry name" value="MHC_I"/>
    <property type="match status" value="1"/>
</dbReference>
<dbReference type="InterPro" id="IPR050208">
    <property type="entry name" value="MHC_class-I_related"/>
</dbReference>
<dbReference type="Pfam" id="PF07654">
    <property type="entry name" value="C1-set"/>
    <property type="match status" value="1"/>
</dbReference>